<organism evidence="8 9">
    <name type="scientific">Fusibacter paucivorans</name>
    <dbReference type="NCBI Taxonomy" id="76009"/>
    <lineage>
        <taxon>Bacteria</taxon>
        <taxon>Bacillati</taxon>
        <taxon>Bacillota</taxon>
        <taxon>Clostridia</taxon>
        <taxon>Eubacteriales</taxon>
        <taxon>Eubacteriales Family XII. Incertae Sedis</taxon>
        <taxon>Fusibacter</taxon>
    </lineage>
</organism>
<dbReference type="InterPro" id="IPR024923">
    <property type="entry name" value="PG_synth_SpoVB"/>
</dbReference>
<name>A0ABS5PSK8_9FIRM</name>
<evidence type="ECO:0000256" key="3">
    <source>
        <dbReference type="ARBA" id="ARBA00022692"/>
    </source>
</evidence>
<protein>
    <submittedName>
        <fullName evidence="8">Polysaccharide biosynthesis protein</fullName>
    </submittedName>
</protein>
<evidence type="ECO:0000256" key="4">
    <source>
        <dbReference type="ARBA" id="ARBA00022989"/>
    </source>
</evidence>
<keyword evidence="9" id="KW-1185">Reference proteome</keyword>
<evidence type="ECO:0000256" key="1">
    <source>
        <dbReference type="ARBA" id="ARBA00004651"/>
    </source>
</evidence>
<feature type="transmembrane region" description="Helical" evidence="7">
    <location>
        <begin position="447"/>
        <end position="469"/>
    </location>
</feature>
<feature type="transmembrane region" description="Helical" evidence="7">
    <location>
        <begin position="223"/>
        <end position="247"/>
    </location>
</feature>
<feature type="transmembrane region" description="Helical" evidence="7">
    <location>
        <begin position="9"/>
        <end position="28"/>
    </location>
</feature>
<dbReference type="PIRSF" id="PIRSF038958">
    <property type="entry name" value="PG_synth_SpoVB"/>
    <property type="match status" value="1"/>
</dbReference>
<dbReference type="EMBL" id="JAHBCL010000032">
    <property type="protein sequence ID" value="MBS7528150.1"/>
    <property type="molecule type" value="Genomic_DNA"/>
</dbReference>
<accession>A0ABS5PSK8</accession>
<dbReference type="InterPro" id="IPR050833">
    <property type="entry name" value="Poly_Biosynth_Transport"/>
</dbReference>
<dbReference type="Pfam" id="PF01943">
    <property type="entry name" value="Polysacc_synt"/>
    <property type="match status" value="1"/>
</dbReference>
<evidence type="ECO:0000313" key="9">
    <source>
        <dbReference type="Proteomes" id="UP000746471"/>
    </source>
</evidence>
<dbReference type="RefSeq" id="WP_213238007.1">
    <property type="nucleotide sequence ID" value="NZ_JAHBCL010000032.1"/>
</dbReference>
<proteinExistence type="predicted"/>
<feature type="transmembrane region" description="Helical" evidence="7">
    <location>
        <begin position="414"/>
        <end position="435"/>
    </location>
</feature>
<dbReference type="InterPro" id="IPR002797">
    <property type="entry name" value="Polysacc_synth"/>
</dbReference>
<dbReference type="Proteomes" id="UP000746471">
    <property type="component" value="Unassembled WGS sequence"/>
</dbReference>
<feature type="transmembrane region" description="Helical" evidence="7">
    <location>
        <begin position="389"/>
        <end position="408"/>
    </location>
</feature>
<keyword evidence="4 7" id="KW-1133">Transmembrane helix</keyword>
<feature type="transmembrane region" description="Helical" evidence="7">
    <location>
        <begin position="313"/>
        <end position="335"/>
    </location>
</feature>
<sequence length="562" mass="60835">MKNKFAKQLGFLGIVGILIKIIGALYRVPLGNFMTNNAVTYYAIAYPWYTALIVISTSALPAVIAKLTAEAGAKTAMDEQLTIFEVSKRLMMLFGIFTFIFLILGAKIISGINGYPESVYSFYVLGIASFFVALNAAYRGFFQGTQHLEWFGISQLLEQLGRVICGLLAVAAMVIFTGVDAYTAAAGTSGAAFGAVVSWIYSTSRYKKSYKRVTVKLSDYKPLIVKVIKMVIPIAIGASIMPLLSIIDSTMIVARLRSIGFGDQSGVMFTYIQFYSVPIINLAQVIFTALQVSLLPMITRAYTVKHPKLAEKVYYGVLLSIALGLPMGLGIFGFAEQILLFLYPAKAETIVEATPVLAILGLGVVFLSIYQASTGILQGLDQYKKPVRNLFVGAVVKIILAYILLGMVDVNIKGAAISTLTAYAIAALLNLSVLFKGLKCPAVILKKGAGVIAANIVMIVSAKGLYAIVSQHAGMRVSLLLSILAAVVIYALLIFKTNLISLKALQAFEEEPFEEEPFEEEPFEAADQDMTLENNESASMKAAVSETESEAVQDKSKESENK</sequence>
<keyword evidence="2" id="KW-1003">Cell membrane</keyword>
<feature type="region of interest" description="Disordered" evidence="6">
    <location>
        <begin position="513"/>
        <end position="562"/>
    </location>
</feature>
<keyword evidence="5 7" id="KW-0472">Membrane</keyword>
<evidence type="ECO:0000256" key="2">
    <source>
        <dbReference type="ARBA" id="ARBA00022475"/>
    </source>
</evidence>
<feature type="compositionally biased region" description="Acidic residues" evidence="6">
    <location>
        <begin position="513"/>
        <end position="527"/>
    </location>
</feature>
<feature type="transmembrane region" description="Helical" evidence="7">
    <location>
        <begin position="48"/>
        <end position="69"/>
    </location>
</feature>
<evidence type="ECO:0000256" key="7">
    <source>
        <dbReference type="SAM" id="Phobius"/>
    </source>
</evidence>
<comment type="caution">
    <text evidence="8">The sequence shown here is derived from an EMBL/GenBank/DDBJ whole genome shotgun (WGS) entry which is preliminary data.</text>
</comment>
<evidence type="ECO:0000256" key="5">
    <source>
        <dbReference type="ARBA" id="ARBA00023136"/>
    </source>
</evidence>
<feature type="transmembrane region" description="Helical" evidence="7">
    <location>
        <begin position="182"/>
        <end position="202"/>
    </location>
</feature>
<evidence type="ECO:0000313" key="8">
    <source>
        <dbReference type="EMBL" id="MBS7528150.1"/>
    </source>
</evidence>
<dbReference type="PANTHER" id="PTHR30250:SF21">
    <property type="entry name" value="LIPID II FLIPPASE MURJ"/>
    <property type="match status" value="1"/>
</dbReference>
<dbReference type="CDD" id="cd13124">
    <property type="entry name" value="MATE_SpoVB_like"/>
    <property type="match status" value="1"/>
</dbReference>
<feature type="transmembrane region" description="Helical" evidence="7">
    <location>
        <begin position="267"/>
        <end position="292"/>
    </location>
</feature>
<dbReference type="PANTHER" id="PTHR30250">
    <property type="entry name" value="PST FAMILY PREDICTED COLANIC ACID TRANSPORTER"/>
    <property type="match status" value="1"/>
</dbReference>
<feature type="transmembrane region" description="Helical" evidence="7">
    <location>
        <begin position="118"/>
        <end position="138"/>
    </location>
</feature>
<reference evidence="8 9" key="1">
    <citation type="submission" date="2021-05" db="EMBL/GenBank/DDBJ databases">
        <title>Fusibacter ferrireducens sp. nov., an anaerobic, sulfur- and Fe-reducing bacterium isolated from the mangrove sediment.</title>
        <authorList>
            <person name="Qiu D."/>
        </authorList>
    </citation>
    <scope>NUCLEOTIDE SEQUENCE [LARGE SCALE GENOMIC DNA]</scope>
    <source>
        <strain evidence="8 9">DSM 12116</strain>
    </source>
</reference>
<comment type="subcellular location">
    <subcellularLocation>
        <location evidence="1">Cell membrane</location>
        <topology evidence="1">Multi-pass membrane protein</topology>
    </subcellularLocation>
</comment>
<feature type="transmembrane region" description="Helical" evidence="7">
    <location>
        <begin position="159"/>
        <end position="176"/>
    </location>
</feature>
<feature type="compositionally biased region" description="Basic and acidic residues" evidence="6">
    <location>
        <begin position="552"/>
        <end position="562"/>
    </location>
</feature>
<keyword evidence="3 7" id="KW-0812">Transmembrane</keyword>
<feature type="transmembrane region" description="Helical" evidence="7">
    <location>
        <begin position="90"/>
        <end position="112"/>
    </location>
</feature>
<evidence type="ECO:0000256" key="6">
    <source>
        <dbReference type="SAM" id="MobiDB-lite"/>
    </source>
</evidence>
<gene>
    <name evidence="8" type="ORF">KHM83_15795</name>
</gene>
<feature type="transmembrane region" description="Helical" evidence="7">
    <location>
        <begin position="355"/>
        <end position="377"/>
    </location>
</feature>
<feature type="transmembrane region" description="Helical" evidence="7">
    <location>
        <begin position="475"/>
        <end position="495"/>
    </location>
</feature>